<keyword evidence="10" id="KW-1185">Reference proteome</keyword>
<dbReference type="PANTHER" id="PTHR10670:SF0">
    <property type="entry name" value="DNA POLYMERASE EPSILON CATALYTIC SUBUNIT A"/>
    <property type="match status" value="1"/>
</dbReference>
<keyword evidence="6" id="KW-0863">Zinc-finger</keyword>
<accession>G0QLH1</accession>
<keyword evidence="6" id="KW-0539">Nucleus</keyword>
<keyword evidence="3 6" id="KW-0235">DNA replication</keyword>
<comment type="function">
    <text evidence="6">DNA polymerase II participates in chromosomal DNA replication.</text>
</comment>
<keyword evidence="6" id="KW-0479">Metal-binding</keyword>
<feature type="domain" description="DNA polymerase-epsilon zinc finger" evidence="8">
    <location>
        <begin position="189"/>
        <end position="223"/>
    </location>
</feature>
<comment type="similarity">
    <text evidence="6">Belongs to the DNA polymerase type-B family.</text>
</comment>
<dbReference type="RefSeq" id="XP_004039240.1">
    <property type="nucleotide sequence ID" value="XM_004039192.1"/>
</dbReference>
<sequence>MDKKDRRILEADELDALQQQKEEQKYKQKKKKQQQEENQLEEEEEDEEFDSFIVQDDAPISQEQDENNENSQIEQLRAKQNYENSILEFLNFLFHILNLDPKINEEIIVIKRNCLKMLKINDFQKIAEYKEPCIILKIQDVVCKNCLHVIELDVFRDLWVCQECSIPYDKYYLENKLIQEIQNEITLYQIQDLYCVKCFGVKDDYLSVNCPGCSTGYKVNIDSNVTPLIGIDGVKVRNSLLLLAEKNQFSVLKHVILNSWKLM</sequence>
<protein>
    <recommendedName>
        <fullName evidence="6">DNA polymerase epsilon catalytic subunit</fullName>
        <ecNumber evidence="6">2.7.7.7</ecNumber>
    </recommendedName>
</protein>
<dbReference type="GO" id="GO:0008270">
    <property type="term" value="F:zinc ion binding"/>
    <property type="evidence" value="ECO:0007669"/>
    <property type="project" value="UniProtKB-KW"/>
</dbReference>
<keyword evidence="4 6" id="KW-0239">DNA-directed DNA polymerase</keyword>
<dbReference type="GO" id="GO:0006297">
    <property type="term" value="P:nucleotide-excision repair, DNA gap filling"/>
    <property type="evidence" value="ECO:0007669"/>
    <property type="project" value="TreeGrafter"/>
</dbReference>
<reference evidence="9 10" key="1">
    <citation type="submission" date="2011-07" db="EMBL/GenBank/DDBJ databases">
        <authorList>
            <person name="Coyne R."/>
            <person name="Brami D."/>
            <person name="Johnson J."/>
            <person name="Hostetler J."/>
            <person name="Hannick L."/>
            <person name="Clark T."/>
            <person name="Cassidy-Hanley D."/>
            <person name="Inman J."/>
        </authorList>
    </citation>
    <scope>NUCLEOTIDE SEQUENCE [LARGE SCALE GENOMIC DNA]</scope>
    <source>
        <strain evidence="9 10">G5</strain>
    </source>
</reference>
<dbReference type="GeneID" id="14910124"/>
<keyword evidence="6" id="KW-0411">Iron-sulfur</keyword>
<dbReference type="InterPro" id="IPR054475">
    <property type="entry name" value="Znf-DPOE"/>
</dbReference>
<dbReference type="AlphaFoldDB" id="G0QLH1"/>
<comment type="subcellular location">
    <subcellularLocation>
        <location evidence="6">Nucleus</location>
    </subcellularLocation>
</comment>
<keyword evidence="2 6" id="KW-0548">Nucleotidyltransferase</keyword>
<evidence type="ECO:0000313" key="9">
    <source>
        <dbReference type="EMBL" id="EGR33936.1"/>
    </source>
</evidence>
<dbReference type="GO" id="GO:0008310">
    <property type="term" value="F:single-stranded DNA 3'-5' DNA exonuclease activity"/>
    <property type="evidence" value="ECO:0007669"/>
    <property type="project" value="TreeGrafter"/>
</dbReference>
<evidence type="ECO:0000256" key="7">
    <source>
        <dbReference type="SAM" id="MobiDB-lite"/>
    </source>
</evidence>
<feature type="compositionally biased region" description="Acidic residues" evidence="7">
    <location>
        <begin position="38"/>
        <end position="50"/>
    </location>
</feature>
<dbReference type="GO" id="GO:0006272">
    <property type="term" value="P:leading strand elongation"/>
    <property type="evidence" value="ECO:0007669"/>
    <property type="project" value="TreeGrafter"/>
</dbReference>
<evidence type="ECO:0000256" key="6">
    <source>
        <dbReference type="RuleBase" id="RU365029"/>
    </source>
</evidence>
<dbReference type="InParanoid" id="G0QLH1"/>
<dbReference type="OrthoDB" id="10060449at2759"/>
<evidence type="ECO:0000313" key="10">
    <source>
        <dbReference type="Proteomes" id="UP000008983"/>
    </source>
</evidence>
<keyword evidence="6" id="KW-0004">4Fe-4S</keyword>
<dbReference type="GO" id="GO:0003677">
    <property type="term" value="F:DNA binding"/>
    <property type="evidence" value="ECO:0007669"/>
    <property type="project" value="UniProtKB-KW"/>
</dbReference>
<dbReference type="GO" id="GO:0008622">
    <property type="term" value="C:epsilon DNA polymerase complex"/>
    <property type="evidence" value="ECO:0007669"/>
    <property type="project" value="InterPro"/>
</dbReference>
<dbReference type="Pfam" id="PF22912">
    <property type="entry name" value="zf-DPOE"/>
    <property type="match status" value="1"/>
</dbReference>
<keyword evidence="6" id="KW-0862">Zinc</keyword>
<name>G0QLH1_ICHMU</name>
<gene>
    <name evidence="9" type="ORF">IMG5_030340</name>
</gene>
<evidence type="ECO:0000259" key="8">
    <source>
        <dbReference type="Pfam" id="PF22912"/>
    </source>
</evidence>
<evidence type="ECO:0000256" key="5">
    <source>
        <dbReference type="ARBA" id="ARBA00023125"/>
    </source>
</evidence>
<feature type="region of interest" description="Disordered" evidence="7">
    <location>
        <begin position="1"/>
        <end position="53"/>
    </location>
</feature>
<dbReference type="EMBL" id="GL983256">
    <property type="protein sequence ID" value="EGR33936.1"/>
    <property type="molecule type" value="Genomic_DNA"/>
</dbReference>
<organism evidence="9 10">
    <name type="scientific">Ichthyophthirius multifiliis</name>
    <name type="common">White spot disease agent</name>
    <name type="synonym">Ich</name>
    <dbReference type="NCBI Taxonomy" id="5932"/>
    <lineage>
        <taxon>Eukaryota</taxon>
        <taxon>Sar</taxon>
        <taxon>Alveolata</taxon>
        <taxon>Ciliophora</taxon>
        <taxon>Intramacronucleata</taxon>
        <taxon>Oligohymenophorea</taxon>
        <taxon>Hymenostomatida</taxon>
        <taxon>Ophryoglenina</taxon>
        <taxon>Ichthyophthirius</taxon>
    </lineage>
</organism>
<dbReference type="eggNOG" id="KOG1798">
    <property type="taxonomic scope" value="Eukaryota"/>
</dbReference>
<comment type="catalytic activity">
    <reaction evidence="6">
        <text>DNA(n) + a 2'-deoxyribonucleoside 5'-triphosphate = DNA(n+1) + diphosphate</text>
        <dbReference type="Rhea" id="RHEA:22508"/>
        <dbReference type="Rhea" id="RHEA-COMP:17339"/>
        <dbReference type="Rhea" id="RHEA-COMP:17340"/>
        <dbReference type="ChEBI" id="CHEBI:33019"/>
        <dbReference type="ChEBI" id="CHEBI:61560"/>
        <dbReference type="ChEBI" id="CHEBI:173112"/>
        <dbReference type="EC" id="2.7.7.7"/>
    </reaction>
</comment>
<dbReference type="GO" id="GO:0051539">
    <property type="term" value="F:4 iron, 4 sulfur cluster binding"/>
    <property type="evidence" value="ECO:0007669"/>
    <property type="project" value="UniProtKB-KW"/>
</dbReference>
<dbReference type="PANTHER" id="PTHR10670">
    <property type="entry name" value="DNA POLYMERASE EPSILON CATALYTIC SUBUNIT A"/>
    <property type="match status" value="1"/>
</dbReference>
<dbReference type="STRING" id="857967.G0QLH1"/>
<evidence type="ECO:0000256" key="4">
    <source>
        <dbReference type="ARBA" id="ARBA00022932"/>
    </source>
</evidence>
<keyword evidence="1 6" id="KW-0808">Transferase</keyword>
<evidence type="ECO:0000256" key="1">
    <source>
        <dbReference type="ARBA" id="ARBA00022679"/>
    </source>
</evidence>
<proteinExistence type="inferred from homology"/>
<dbReference type="EC" id="2.7.7.7" evidence="6"/>
<evidence type="ECO:0000256" key="2">
    <source>
        <dbReference type="ARBA" id="ARBA00022695"/>
    </source>
</evidence>
<keyword evidence="6" id="KW-0408">Iron</keyword>
<keyword evidence="5 6" id="KW-0238">DNA-binding</keyword>
<evidence type="ECO:0000256" key="3">
    <source>
        <dbReference type="ARBA" id="ARBA00022705"/>
    </source>
</evidence>
<dbReference type="Pfam" id="PF23250">
    <property type="entry name" value="zf_DPOE_2"/>
    <property type="match status" value="1"/>
</dbReference>
<dbReference type="GO" id="GO:0006287">
    <property type="term" value="P:base-excision repair, gap-filling"/>
    <property type="evidence" value="ECO:0007669"/>
    <property type="project" value="TreeGrafter"/>
</dbReference>
<dbReference type="OMA" id="YISHCAF"/>
<feature type="compositionally biased region" description="Basic and acidic residues" evidence="7">
    <location>
        <begin position="1"/>
        <end position="10"/>
    </location>
</feature>
<dbReference type="GO" id="GO:0003887">
    <property type="term" value="F:DNA-directed DNA polymerase activity"/>
    <property type="evidence" value="ECO:0007669"/>
    <property type="project" value="UniProtKB-KW"/>
</dbReference>
<dbReference type="GO" id="GO:0000278">
    <property type="term" value="P:mitotic cell cycle"/>
    <property type="evidence" value="ECO:0007669"/>
    <property type="project" value="TreeGrafter"/>
</dbReference>
<dbReference type="GO" id="GO:0045004">
    <property type="term" value="P:DNA replication proofreading"/>
    <property type="evidence" value="ECO:0007669"/>
    <property type="project" value="TreeGrafter"/>
</dbReference>
<comment type="cofactor">
    <cofactor evidence="6">
        <name>[4Fe-4S] cluster</name>
        <dbReference type="ChEBI" id="CHEBI:49883"/>
    </cofactor>
</comment>
<dbReference type="Proteomes" id="UP000008983">
    <property type="component" value="Unassembled WGS sequence"/>
</dbReference>
<dbReference type="InterPro" id="IPR029703">
    <property type="entry name" value="POL2"/>
</dbReference>